<dbReference type="OrthoDB" id="9808910at2"/>
<dbReference type="SUPFAM" id="SSF49764">
    <property type="entry name" value="HSP20-like chaperones"/>
    <property type="match status" value="1"/>
</dbReference>
<proteinExistence type="inferred from homology"/>
<evidence type="ECO:0000256" key="2">
    <source>
        <dbReference type="RuleBase" id="RU003616"/>
    </source>
</evidence>
<dbReference type="PROSITE" id="PS01031">
    <property type="entry name" value="SHSP"/>
    <property type="match status" value="1"/>
</dbReference>
<dbReference type="InterPro" id="IPR008978">
    <property type="entry name" value="HSP20-like_chaperone"/>
</dbReference>
<name>A0A1N6VAY7_9RHOO</name>
<dbReference type="PANTHER" id="PTHR11527">
    <property type="entry name" value="HEAT-SHOCK PROTEIN 20 FAMILY MEMBER"/>
    <property type="match status" value="1"/>
</dbReference>
<comment type="similarity">
    <text evidence="1 2">Belongs to the small heat shock protein (HSP20) family.</text>
</comment>
<keyword evidence="5" id="KW-0346">Stress response</keyword>
<accession>A0A1N6VAY7</accession>
<dbReference type="Proteomes" id="UP000186819">
    <property type="component" value="Unassembled WGS sequence"/>
</dbReference>
<dbReference type="RefSeq" id="WP_076602215.1">
    <property type="nucleotide sequence ID" value="NZ_FTMD01000006.1"/>
</dbReference>
<evidence type="ECO:0000313" key="6">
    <source>
        <dbReference type="Proteomes" id="UP000186819"/>
    </source>
</evidence>
<dbReference type="Pfam" id="PF00011">
    <property type="entry name" value="HSP20"/>
    <property type="match status" value="1"/>
</dbReference>
<organism evidence="5 6">
    <name type="scientific">Aromatoleum tolulyticum</name>
    <dbReference type="NCBI Taxonomy" id="34027"/>
    <lineage>
        <taxon>Bacteria</taxon>
        <taxon>Pseudomonadati</taxon>
        <taxon>Pseudomonadota</taxon>
        <taxon>Betaproteobacteria</taxon>
        <taxon>Rhodocyclales</taxon>
        <taxon>Rhodocyclaceae</taxon>
        <taxon>Aromatoleum</taxon>
    </lineage>
</organism>
<dbReference type="STRING" id="34027.SAMN05421829_106220"/>
<evidence type="ECO:0000256" key="1">
    <source>
        <dbReference type="PROSITE-ProRule" id="PRU00285"/>
    </source>
</evidence>
<dbReference type="CDD" id="cd06471">
    <property type="entry name" value="ACD_LpsHSP_like"/>
    <property type="match status" value="1"/>
</dbReference>
<evidence type="ECO:0000313" key="5">
    <source>
        <dbReference type="EMBL" id="SIQ75024.1"/>
    </source>
</evidence>
<gene>
    <name evidence="5" type="ORF">SAMN05421829_106220</name>
</gene>
<dbReference type="InterPro" id="IPR007052">
    <property type="entry name" value="CS_dom"/>
</dbReference>
<sequence>MSNLIRRDPFDDLLRGFFVRPVDFGGGGASEAPQMRVDVKEDNDTYQVHAELPGIRKEDIHVHIDGPVVSISAERKQEKEVKEGERVLRTERYFGKVSRSFQLGQEVDEAKSSAKFKDGVLELSLPKKAHEQAKRLTID</sequence>
<dbReference type="Gene3D" id="2.60.40.790">
    <property type="match status" value="1"/>
</dbReference>
<protein>
    <submittedName>
        <fullName evidence="5">Heat shock protein Hsp20</fullName>
    </submittedName>
</protein>
<dbReference type="InterPro" id="IPR031107">
    <property type="entry name" value="Small_HSP"/>
</dbReference>
<dbReference type="PROSITE" id="PS51203">
    <property type="entry name" value="CS"/>
    <property type="match status" value="1"/>
</dbReference>
<reference evidence="6" key="1">
    <citation type="submission" date="2017-01" db="EMBL/GenBank/DDBJ databases">
        <authorList>
            <person name="Varghese N."/>
            <person name="Submissions S."/>
        </authorList>
    </citation>
    <scope>NUCLEOTIDE SEQUENCE [LARGE SCALE GENOMIC DNA]</scope>
    <source>
        <strain evidence="6">ATCC 51758</strain>
    </source>
</reference>
<dbReference type="InterPro" id="IPR002068">
    <property type="entry name" value="A-crystallin/Hsp20_dom"/>
</dbReference>
<dbReference type="EMBL" id="FTMD01000006">
    <property type="protein sequence ID" value="SIQ75024.1"/>
    <property type="molecule type" value="Genomic_DNA"/>
</dbReference>
<dbReference type="AlphaFoldDB" id="A0A1N6VAY7"/>
<evidence type="ECO:0000259" key="3">
    <source>
        <dbReference type="PROSITE" id="PS01031"/>
    </source>
</evidence>
<feature type="domain" description="SHSP" evidence="3">
    <location>
        <begin position="28"/>
        <end position="139"/>
    </location>
</feature>
<keyword evidence="6" id="KW-1185">Reference proteome</keyword>
<evidence type="ECO:0000259" key="4">
    <source>
        <dbReference type="PROSITE" id="PS51203"/>
    </source>
</evidence>
<feature type="domain" description="CS" evidence="4">
    <location>
        <begin position="32"/>
        <end position="137"/>
    </location>
</feature>